<keyword evidence="3" id="KW-1185">Reference proteome</keyword>
<comment type="caution">
    <text evidence="2">The sequence shown here is derived from an EMBL/GenBank/DDBJ whole genome shotgun (WGS) entry which is preliminary data.</text>
</comment>
<feature type="compositionally biased region" description="Polar residues" evidence="1">
    <location>
        <begin position="279"/>
        <end position="296"/>
    </location>
</feature>
<feature type="compositionally biased region" description="Basic and acidic residues" evidence="1">
    <location>
        <begin position="264"/>
        <end position="278"/>
    </location>
</feature>
<feature type="region of interest" description="Disordered" evidence="1">
    <location>
        <begin position="264"/>
        <end position="301"/>
    </location>
</feature>
<dbReference type="RefSeq" id="WP_191142764.1">
    <property type="nucleotide sequence ID" value="NZ_JACXAH010000037.1"/>
</dbReference>
<dbReference type="Proteomes" id="UP000661691">
    <property type="component" value="Unassembled WGS sequence"/>
</dbReference>
<evidence type="ECO:0008006" key="4">
    <source>
        <dbReference type="Google" id="ProtNLM"/>
    </source>
</evidence>
<organism evidence="2 3">
    <name type="scientific">Polycladospora coralii</name>
    <dbReference type="NCBI Taxonomy" id="2771432"/>
    <lineage>
        <taxon>Bacteria</taxon>
        <taxon>Bacillati</taxon>
        <taxon>Bacillota</taxon>
        <taxon>Bacilli</taxon>
        <taxon>Bacillales</taxon>
        <taxon>Thermoactinomycetaceae</taxon>
        <taxon>Polycladospora</taxon>
    </lineage>
</organism>
<feature type="region of interest" description="Disordered" evidence="1">
    <location>
        <begin position="168"/>
        <end position="189"/>
    </location>
</feature>
<proteinExistence type="predicted"/>
<dbReference type="AlphaFoldDB" id="A0A926RVM8"/>
<protein>
    <recommendedName>
        <fullName evidence="4">Replication protein</fullName>
    </recommendedName>
</protein>
<dbReference type="EMBL" id="JACXAH010000037">
    <property type="protein sequence ID" value="MBD1373769.1"/>
    <property type="molecule type" value="Genomic_DNA"/>
</dbReference>
<sequence length="314" mass="36867">MDQENIYIEGGYIILARKIIESEIMKKPPLYMKVWIYLLASAQHSDYKSLKRGQLKTKIPEIQEACSWYVGARKETPTKREIQRILDWMKKESRNAVEQSTEVTSNSTMIVTTKVTHGMIINIENYNVYQRPSNYERYDERTHERYDEGNMNGSEGFQYKQECNKNEQEIKNDDDSLWSQNPPLQPEDPNLKEIKNLFSRKAAKLHFSMDEEKEMIQLLEDNIPVETILEGIEIAFKRFKPQHSRSKISSFKYCIGPILEAHHAKTQPRERKTYEHHATSQTSKFQSSNNQRTNTEYPEIGSGYYNQFDGLFGN</sequence>
<gene>
    <name evidence="2" type="ORF">IC620_15595</name>
</gene>
<evidence type="ECO:0000313" key="2">
    <source>
        <dbReference type="EMBL" id="MBD1373769.1"/>
    </source>
</evidence>
<accession>A0A926RVM8</accession>
<evidence type="ECO:0000256" key="1">
    <source>
        <dbReference type="SAM" id="MobiDB-lite"/>
    </source>
</evidence>
<reference evidence="2" key="1">
    <citation type="submission" date="2020-09" db="EMBL/GenBank/DDBJ databases">
        <title>A novel bacterium of genus Hazenella, isolated from South China Sea.</title>
        <authorList>
            <person name="Huang H."/>
            <person name="Mo K."/>
            <person name="Hu Y."/>
        </authorList>
    </citation>
    <scope>NUCLEOTIDE SEQUENCE</scope>
    <source>
        <strain evidence="2">IB182357</strain>
    </source>
</reference>
<name>A0A926RVM8_9BACL</name>
<evidence type="ECO:0000313" key="3">
    <source>
        <dbReference type="Proteomes" id="UP000661691"/>
    </source>
</evidence>